<dbReference type="OrthoDB" id="379236at2157"/>
<dbReference type="EMBL" id="VOAH01000007">
    <property type="protein sequence ID" value="TVP40445.1"/>
    <property type="molecule type" value="Genomic_DNA"/>
</dbReference>
<keyword evidence="2" id="KW-1185">Reference proteome</keyword>
<organism evidence="1 2">
    <name type="scientific">Candidatus Nitrosocosmicus arcticus</name>
    <dbReference type="NCBI Taxonomy" id="2035267"/>
    <lineage>
        <taxon>Archaea</taxon>
        <taxon>Nitrososphaerota</taxon>
        <taxon>Nitrososphaeria</taxon>
        <taxon>Nitrososphaerales</taxon>
        <taxon>Nitrososphaeraceae</taxon>
        <taxon>Candidatus Nitrosocosmicus</taxon>
    </lineage>
</organism>
<proteinExistence type="predicted"/>
<protein>
    <submittedName>
        <fullName evidence="1">Uncharacterized protein</fullName>
    </submittedName>
</protein>
<comment type="caution">
    <text evidence="1">The sequence shown here is derived from an EMBL/GenBank/DDBJ whole genome shotgun (WGS) entry which is preliminary data.</text>
</comment>
<gene>
    <name evidence="1" type="ORF">NARC_70022</name>
</gene>
<evidence type="ECO:0000313" key="2">
    <source>
        <dbReference type="Proteomes" id="UP000315289"/>
    </source>
</evidence>
<reference evidence="1 2" key="1">
    <citation type="journal article" date="2019" name="Front. Microbiol.">
        <title>Ammonia Oxidation by the Arctic Terrestrial Thaumarchaeote Candidatus Nitrosocosmicus arcticus Is Stimulated by Increasing Temperatures.</title>
        <authorList>
            <person name="Alves R.J.E."/>
            <person name="Kerou M."/>
            <person name="Zappe A."/>
            <person name="Bittner R."/>
            <person name="Abby S.S."/>
            <person name="Schmidt H.A."/>
            <person name="Pfeifer K."/>
            <person name="Schleper C."/>
        </authorList>
    </citation>
    <scope>NUCLEOTIDE SEQUENCE [LARGE SCALE GENOMIC DNA]</scope>
    <source>
        <strain evidence="1 2">Kfb</strain>
    </source>
</reference>
<evidence type="ECO:0000313" key="1">
    <source>
        <dbReference type="EMBL" id="TVP40445.1"/>
    </source>
</evidence>
<name>A0A557SV13_9ARCH</name>
<dbReference type="AlphaFoldDB" id="A0A557SV13"/>
<sequence>MVLNRNQKKELVIKLHEDGKTFREIAKTARISPRDINKILKEHYKEPEQEKPKSNRAKAFEMFAEGKSTIEVLTSLDLSYNEVRVYYGEYLTLKNLTEFIDFYRDHQKILPFLLRIIEKMKQFELFEIDVDDLINCVNQFKNFNSMKNRLQHEINCLILRKKCLEDEVQKGKIPGA</sequence>
<dbReference type="Proteomes" id="UP000315289">
    <property type="component" value="Unassembled WGS sequence"/>
</dbReference>
<dbReference type="RefSeq" id="WP_144730533.1">
    <property type="nucleotide sequence ID" value="NZ_ML675583.1"/>
</dbReference>
<accession>A0A557SV13</accession>
<dbReference type="Gene3D" id="1.10.10.60">
    <property type="entry name" value="Homeodomain-like"/>
    <property type="match status" value="1"/>
</dbReference>